<keyword evidence="7" id="KW-0175">Coiled coil</keyword>
<dbReference type="SUPFAM" id="SSF56024">
    <property type="entry name" value="Phospholipase D/nuclease"/>
    <property type="match status" value="1"/>
</dbReference>
<dbReference type="Proteomes" id="UP000295706">
    <property type="component" value="Unassembled WGS sequence"/>
</dbReference>
<keyword evidence="6" id="KW-0443">Lipid metabolism</keyword>
<dbReference type="InterPro" id="IPR001623">
    <property type="entry name" value="DnaJ_domain"/>
</dbReference>
<keyword evidence="10" id="KW-1185">Reference proteome</keyword>
<evidence type="ECO:0000313" key="9">
    <source>
        <dbReference type="EMBL" id="TDB69065.1"/>
    </source>
</evidence>
<dbReference type="InterPro" id="IPR051406">
    <property type="entry name" value="PLD_domain"/>
</dbReference>
<keyword evidence="4" id="KW-0378">Hydrolase</keyword>
<sequence length="476" mass="55006">MPSQAYFDNIQSHISKRLHVAKHSIRVVVAWFTDPALFDILLSKQKQGVQVEVLMANHRFNHESRLDFEALIQRGGLVQFVGDDDESSPLMHNKFCIVDEKVLLFGSYNWTRKAQSNHESITIIDDDRALVVDFLQEFASLKLKQMGEGTVQADWGKIVIRLETLLNLIRLEDQEDIDYQVLKTKALLPKEQLPDSLIEVSILLDEVEKGHYAEAVKKIQAFLNRMKQLVLQSDVEVSALQLEIRALEWQIATLEDEFTELEKLVYQFSVKHSTELGELILMILILKRQISEAEKDQEAANEAERDYSQYKQAHDSTKTKVVNHLRPDEVVFIKDIYRKASKLCHPDKVGADPEQKKVAHQVFIDLKDAYEANDLNKVVKIYRDLQQGIYQFGGMILTQKSKLLQRRTVLLEKREAIEVGIQALKESEEYQKVVQAGDWDNYFADIRKQLLQQKKEYEQQLAILSAVQFQQQSLAN</sequence>
<reference evidence="9 10" key="1">
    <citation type="submission" date="2019-02" db="EMBL/GenBank/DDBJ databases">
        <title>Arundinibacter roseus gen. nov., sp. nov., a new member of the family Cytophagaceae.</title>
        <authorList>
            <person name="Szuroczki S."/>
            <person name="Khayer B."/>
            <person name="Sproer C."/>
            <person name="Toumi M."/>
            <person name="Szabo A."/>
            <person name="Felfoldi T."/>
            <person name="Schumann P."/>
            <person name="Toth E."/>
        </authorList>
    </citation>
    <scope>NUCLEOTIDE SEQUENCE [LARGE SCALE GENOMIC DNA]</scope>
    <source>
        <strain evidence="9 10">DMA-k-7a</strain>
    </source>
</reference>
<name>A0A4V2XAV5_9BACT</name>
<dbReference type="CDD" id="cd09174">
    <property type="entry name" value="PLDc_Nuc_like_unchar2"/>
    <property type="match status" value="1"/>
</dbReference>
<evidence type="ECO:0000256" key="1">
    <source>
        <dbReference type="ARBA" id="ARBA00000798"/>
    </source>
</evidence>
<dbReference type="GO" id="GO:0016891">
    <property type="term" value="F:RNA endonuclease activity producing 5'-phosphomonoesters, hydrolytic mechanism"/>
    <property type="evidence" value="ECO:0007669"/>
    <property type="project" value="TreeGrafter"/>
</dbReference>
<protein>
    <recommendedName>
        <fullName evidence="3">phospholipase D</fullName>
        <ecNumber evidence="3">3.1.4.4</ecNumber>
    </recommendedName>
</protein>
<comment type="catalytic activity">
    <reaction evidence="1">
        <text>a 1,2-diacyl-sn-glycero-3-phosphocholine + H2O = a 1,2-diacyl-sn-glycero-3-phosphate + choline + H(+)</text>
        <dbReference type="Rhea" id="RHEA:14445"/>
        <dbReference type="ChEBI" id="CHEBI:15354"/>
        <dbReference type="ChEBI" id="CHEBI:15377"/>
        <dbReference type="ChEBI" id="CHEBI:15378"/>
        <dbReference type="ChEBI" id="CHEBI:57643"/>
        <dbReference type="ChEBI" id="CHEBI:58608"/>
        <dbReference type="EC" id="3.1.4.4"/>
    </reaction>
</comment>
<dbReference type="CDD" id="cd06257">
    <property type="entry name" value="DnaJ"/>
    <property type="match status" value="1"/>
</dbReference>
<dbReference type="PROSITE" id="PS50035">
    <property type="entry name" value="PLD"/>
    <property type="match status" value="1"/>
</dbReference>
<feature type="domain" description="PLD phosphodiesterase" evidence="8">
    <location>
        <begin position="87"/>
        <end position="114"/>
    </location>
</feature>
<dbReference type="InterPro" id="IPR036869">
    <property type="entry name" value="J_dom_sf"/>
</dbReference>
<dbReference type="Pfam" id="PF13091">
    <property type="entry name" value="PLDc_2"/>
    <property type="match status" value="1"/>
</dbReference>
<evidence type="ECO:0000256" key="4">
    <source>
        <dbReference type="ARBA" id="ARBA00022801"/>
    </source>
</evidence>
<dbReference type="EMBL" id="SMJU01000001">
    <property type="protein sequence ID" value="TDB69065.1"/>
    <property type="molecule type" value="Genomic_DNA"/>
</dbReference>
<accession>A0A4V2XAV5</accession>
<dbReference type="GO" id="GO:0004630">
    <property type="term" value="F:phospholipase D activity"/>
    <property type="evidence" value="ECO:0007669"/>
    <property type="project" value="UniProtKB-EC"/>
</dbReference>
<dbReference type="Gene3D" id="1.10.287.110">
    <property type="entry name" value="DnaJ domain"/>
    <property type="match status" value="1"/>
</dbReference>
<dbReference type="AlphaFoldDB" id="A0A4V2XAV5"/>
<evidence type="ECO:0000259" key="8">
    <source>
        <dbReference type="PROSITE" id="PS50035"/>
    </source>
</evidence>
<dbReference type="GO" id="GO:0016042">
    <property type="term" value="P:lipid catabolic process"/>
    <property type="evidence" value="ECO:0007669"/>
    <property type="project" value="UniProtKB-KW"/>
</dbReference>
<dbReference type="Gene3D" id="3.30.870.10">
    <property type="entry name" value="Endonuclease Chain A"/>
    <property type="match status" value="1"/>
</dbReference>
<dbReference type="GO" id="GO:0006793">
    <property type="term" value="P:phosphorus metabolic process"/>
    <property type="evidence" value="ECO:0007669"/>
    <property type="project" value="UniProtKB-ARBA"/>
</dbReference>
<evidence type="ECO:0000256" key="7">
    <source>
        <dbReference type="SAM" id="Coils"/>
    </source>
</evidence>
<feature type="coiled-coil region" evidence="7">
    <location>
        <begin position="237"/>
        <end position="320"/>
    </location>
</feature>
<dbReference type="InterPro" id="IPR025202">
    <property type="entry name" value="PLD-like_dom"/>
</dbReference>
<organism evidence="9 10">
    <name type="scientific">Arundinibacter roseus</name>
    <dbReference type="NCBI Taxonomy" id="2070510"/>
    <lineage>
        <taxon>Bacteria</taxon>
        <taxon>Pseudomonadati</taxon>
        <taxon>Bacteroidota</taxon>
        <taxon>Cytophagia</taxon>
        <taxon>Cytophagales</taxon>
        <taxon>Spirosomataceae</taxon>
        <taxon>Arundinibacter</taxon>
    </lineage>
</organism>
<dbReference type="EC" id="3.1.4.4" evidence="3"/>
<evidence type="ECO:0000256" key="6">
    <source>
        <dbReference type="ARBA" id="ARBA00023098"/>
    </source>
</evidence>
<dbReference type="RefSeq" id="WP_132113790.1">
    <property type="nucleotide sequence ID" value="NZ_SMJU01000001.1"/>
</dbReference>
<evidence type="ECO:0000256" key="5">
    <source>
        <dbReference type="ARBA" id="ARBA00022963"/>
    </source>
</evidence>
<evidence type="ECO:0000256" key="3">
    <source>
        <dbReference type="ARBA" id="ARBA00012027"/>
    </source>
</evidence>
<comment type="caution">
    <text evidence="9">The sequence shown here is derived from an EMBL/GenBank/DDBJ whole genome shotgun (WGS) entry which is preliminary data.</text>
</comment>
<comment type="similarity">
    <text evidence="2">Belongs to the phospholipase D family.</text>
</comment>
<proteinExistence type="inferred from homology"/>
<dbReference type="SUPFAM" id="SSF46565">
    <property type="entry name" value="Chaperone J-domain"/>
    <property type="match status" value="1"/>
</dbReference>
<dbReference type="InterPro" id="IPR001736">
    <property type="entry name" value="PLipase_D/transphosphatidylase"/>
</dbReference>
<evidence type="ECO:0000313" key="10">
    <source>
        <dbReference type="Proteomes" id="UP000295706"/>
    </source>
</evidence>
<keyword evidence="5" id="KW-0442">Lipid degradation</keyword>
<dbReference type="PANTHER" id="PTHR43856:SF1">
    <property type="entry name" value="MITOCHONDRIAL CARDIOLIPIN HYDROLASE"/>
    <property type="match status" value="1"/>
</dbReference>
<dbReference type="OrthoDB" id="9762009at2"/>
<evidence type="ECO:0000256" key="2">
    <source>
        <dbReference type="ARBA" id="ARBA00008664"/>
    </source>
</evidence>
<dbReference type="PANTHER" id="PTHR43856">
    <property type="entry name" value="CARDIOLIPIN HYDROLASE"/>
    <property type="match status" value="1"/>
</dbReference>
<gene>
    <name evidence="9" type="ORF">EZE20_01650</name>
</gene>